<accession>A0A6C2CRX5</accession>
<proteinExistence type="predicted"/>
<dbReference type="AlphaFoldDB" id="A0A6C2CRX5"/>
<gene>
    <name evidence="1" type="ORF">ETQ85_12520</name>
</gene>
<organism evidence="1 2">
    <name type="scientific">Zoogloea oleivorans</name>
    <dbReference type="NCBI Taxonomy" id="1552750"/>
    <lineage>
        <taxon>Bacteria</taxon>
        <taxon>Pseudomonadati</taxon>
        <taxon>Pseudomonadota</taxon>
        <taxon>Betaproteobacteria</taxon>
        <taxon>Rhodocyclales</taxon>
        <taxon>Zoogloeaceae</taxon>
        <taxon>Zoogloea</taxon>
    </lineage>
</organism>
<sequence>MGLPSGTPFFTRNPQVGQCVFRPGGARPPFAGLRGRVDLHSLADCPVGRIVGWRVSSSMCTDFVVDALGQALYASQAAMPP</sequence>
<dbReference type="SUPFAM" id="SSF53098">
    <property type="entry name" value="Ribonuclease H-like"/>
    <property type="match status" value="1"/>
</dbReference>
<dbReference type="EMBL" id="SDKK01000011">
    <property type="protein sequence ID" value="TYC56122.1"/>
    <property type="molecule type" value="Genomic_DNA"/>
</dbReference>
<comment type="caution">
    <text evidence="1">The sequence shown here is derived from an EMBL/GenBank/DDBJ whole genome shotgun (WGS) entry which is preliminary data.</text>
</comment>
<dbReference type="Proteomes" id="UP000389128">
    <property type="component" value="Unassembled WGS sequence"/>
</dbReference>
<dbReference type="OrthoDB" id="9814072at2"/>
<keyword evidence="2" id="KW-1185">Reference proteome</keyword>
<evidence type="ECO:0000313" key="1">
    <source>
        <dbReference type="EMBL" id="TYC56122.1"/>
    </source>
</evidence>
<reference evidence="1 2" key="1">
    <citation type="submission" date="2019-01" db="EMBL/GenBank/DDBJ databases">
        <title>Zoogloea oleivorans genome sequencing and assembly.</title>
        <authorList>
            <person name="Tancsics A."/>
            <person name="Farkas M."/>
            <person name="Kriszt B."/>
            <person name="Maroti G."/>
            <person name="Horvath B."/>
        </authorList>
    </citation>
    <scope>NUCLEOTIDE SEQUENCE [LARGE SCALE GENOMIC DNA]</scope>
    <source>
        <strain evidence="1 2">Buc</strain>
    </source>
</reference>
<dbReference type="InterPro" id="IPR012337">
    <property type="entry name" value="RNaseH-like_sf"/>
</dbReference>
<evidence type="ECO:0000313" key="2">
    <source>
        <dbReference type="Proteomes" id="UP000389128"/>
    </source>
</evidence>
<name>A0A6C2CRX5_9RHOO</name>
<protein>
    <submittedName>
        <fullName evidence="1">Uncharacterized protein</fullName>
    </submittedName>
</protein>